<keyword evidence="3" id="KW-1185">Reference proteome</keyword>
<evidence type="ECO:0000313" key="3">
    <source>
        <dbReference type="Proteomes" id="UP000269301"/>
    </source>
</evidence>
<keyword evidence="1" id="KW-1133">Transmembrane helix</keyword>
<keyword evidence="1" id="KW-0812">Transmembrane</keyword>
<comment type="caution">
    <text evidence="2">The sequence shown here is derived from an EMBL/GenBank/DDBJ whole genome shotgun (WGS) entry which is preliminary data.</text>
</comment>
<dbReference type="OrthoDB" id="2884029at2"/>
<dbReference type="AlphaFoldDB" id="A0A494ZVK7"/>
<evidence type="ECO:0000313" key="2">
    <source>
        <dbReference type="EMBL" id="RKQ30382.1"/>
    </source>
</evidence>
<dbReference type="RefSeq" id="WP_121205582.1">
    <property type="nucleotide sequence ID" value="NZ_RBZP01000018.1"/>
</dbReference>
<dbReference type="EMBL" id="RBZP01000018">
    <property type="protein sequence ID" value="RKQ30382.1"/>
    <property type="molecule type" value="Genomic_DNA"/>
</dbReference>
<dbReference type="InterPro" id="IPR032111">
    <property type="entry name" value="Clostridium_phage_holin"/>
</dbReference>
<sequence length="104" mass="12046">MDLLRLYIYPETFILIPALYFIGLILDQTPVIPKWIHAWIKLIFAVSACLLYYGFDIRAVVQGVLVTGTEMVFRDIIHNTIVGIYERKTEQSNIDITKRNGKDE</sequence>
<organism evidence="2 3">
    <name type="scientific">Oceanobacillus halophilus</name>
    <dbReference type="NCBI Taxonomy" id="930130"/>
    <lineage>
        <taxon>Bacteria</taxon>
        <taxon>Bacillati</taxon>
        <taxon>Bacillota</taxon>
        <taxon>Bacilli</taxon>
        <taxon>Bacillales</taxon>
        <taxon>Bacillaceae</taxon>
        <taxon>Oceanobacillus</taxon>
    </lineage>
</organism>
<dbReference type="Proteomes" id="UP000269301">
    <property type="component" value="Unassembled WGS sequence"/>
</dbReference>
<gene>
    <name evidence="2" type="ORF">D8M06_15850</name>
</gene>
<feature type="transmembrane region" description="Helical" evidence="1">
    <location>
        <begin position="6"/>
        <end position="26"/>
    </location>
</feature>
<dbReference type="Pfam" id="PF16079">
    <property type="entry name" value="Phage_holin_5_2"/>
    <property type="match status" value="1"/>
</dbReference>
<name>A0A494ZVK7_9BACI</name>
<reference evidence="2 3" key="1">
    <citation type="journal article" date="2016" name="Int. J. Syst. Evol. Microbiol.">
        <title>Oceanobacillus halophilus sp. nov., a novel moderately halophilic bacterium from a hypersaline lake.</title>
        <authorList>
            <person name="Amoozegar M.A."/>
            <person name="Bagheri M."/>
            <person name="Makhdoumi A."/>
            <person name="Nikou M.M."/>
            <person name="Fazeli S.A.S."/>
            <person name="Schumann P."/>
            <person name="Sproer C."/>
            <person name="Sanchez-Porro C."/>
            <person name="Ventosa A."/>
        </authorList>
    </citation>
    <scope>NUCLEOTIDE SEQUENCE [LARGE SCALE GENOMIC DNA]</scope>
    <source>
        <strain evidence="2 3">DSM 23996</strain>
    </source>
</reference>
<keyword evidence="1" id="KW-0472">Membrane</keyword>
<evidence type="ECO:0008006" key="4">
    <source>
        <dbReference type="Google" id="ProtNLM"/>
    </source>
</evidence>
<evidence type="ECO:0000256" key="1">
    <source>
        <dbReference type="SAM" id="Phobius"/>
    </source>
</evidence>
<protein>
    <recommendedName>
        <fullName evidence="4">Holin</fullName>
    </recommendedName>
</protein>
<accession>A0A494ZVK7</accession>
<proteinExistence type="predicted"/>
<feature type="transmembrane region" description="Helical" evidence="1">
    <location>
        <begin position="38"/>
        <end position="55"/>
    </location>
</feature>